<dbReference type="GO" id="GO:0009089">
    <property type="term" value="P:lysine biosynthetic process via diaminopimelate"/>
    <property type="evidence" value="ECO:0007669"/>
    <property type="project" value="UniProtKB-UniRule"/>
</dbReference>
<reference evidence="16 17" key="1">
    <citation type="submission" date="2017-04" db="EMBL/GenBank/DDBJ databases">
        <authorList>
            <person name="Afonso C.L."/>
            <person name="Miller P.J."/>
            <person name="Scott M.A."/>
            <person name="Spackman E."/>
            <person name="Goraichik I."/>
            <person name="Dimitrov K.M."/>
            <person name="Suarez D.L."/>
            <person name="Swayne D.E."/>
        </authorList>
    </citation>
    <scope>NUCLEOTIDE SEQUENCE [LARGE SCALE GENOMIC DNA]</scope>
    <source>
        <strain evidence="16 17">DSM 11270</strain>
    </source>
</reference>
<dbReference type="PANTHER" id="PTHR20836:SF0">
    <property type="entry name" value="4-HYDROXY-TETRAHYDRODIPICOLINATE REDUCTASE 1, CHLOROPLASTIC-RELATED"/>
    <property type="match status" value="1"/>
</dbReference>
<comment type="caution">
    <text evidence="13">Lacks conserved residue(s) required for the propagation of feature annotation.</text>
</comment>
<comment type="catalytic activity">
    <reaction evidence="11 13">
        <text>(S)-2,3,4,5-tetrahydrodipicolinate + NADP(+) + H2O = (2S,4S)-4-hydroxy-2,3,4,5-tetrahydrodipicolinate + NADPH + H(+)</text>
        <dbReference type="Rhea" id="RHEA:35331"/>
        <dbReference type="ChEBI" id="CHEBI:15377"/>
        <dbReference type="ChEBI" id="CHEBI:15378"/>
        <dbReference type="ChEBI" id="CHEBI:16845"/>
        <dbReference type="ChEBI" id="CHEBI:57783"/>
        <dbReference type="ChEBI" id="CHEBI:58349"/>
        <dbReference type="ChEBI" id="CHEBI:67139"/>
        <dbReference type="EC" id="1.17.1.8"/>
    </reaction>
</comment>
<feature type="active site" description="Proton donor/acceptor" evidence="13">
    <location>
        <position position="155"/>
    </location>
</feature>
<feature type="binding site" evidence="13">
    <location>
        <position position="156"/>
    </location>
    <ligand>
        <name>(S)-2,3,4,5-tetrahydrodipicolinate</name>
        <dbReference type="ChEBI" id="CHEBI:16845"/>
    </ligand>
</feature>
<keyword evidence="2 13" id="KW-0963">Cytoplasm</keyword>
<evidence type="ECO:0000256" key="11">
    <source>
        <dbReference type="ARBA" id="ARBA00049080"/>
    </source>
</evidence>
<comment type="catalytic activity">
    <reaction evidence="12 13">
        <text>(S)-2,3,4,5-tetrahydrodipicolinate + NAD(+) + H2O = (2S,4S)-4-hydroxy-2,3,4,5-tetrahydrodipicolinate + NADH + H(+)</text>
        <dbReference type="Rhea" id="RHEA:35323"/>
        <dbReference type="ChEBI" id="CHEBI:15377"/>
        <dbReference type="ChEBI" id="CHEBI:15378"/>
        <dbReference type="ChEBI" id="CHEBI:16845"/>
        <dbReference type="ChEBI" id="CHEBI:57540"/>
        <dbReference type="ChEBI" id="CHEBI:57945"/>
        <dbReference type="ChEBI" id="CHEBI:67139"/>
        <dbReference type="EC" id="1.17.1.8"/>
    </reaction>
</comment>
<dbReference type="AlphaFoldDB" id="A0A1W1VMC5"/>
<accession>A0A1W1VMC5</accession>
<feature type="active site" description="Proton donor" evidence="13">
    <location>
        <position position="159"/>
    </location>
</feature>
<dbReference type="Gene3D" id="3.30.360.10">
    <property type="entry name" value="Dihydrodipicolinate Reductase, domain 2"/>
    <property type="match status" value="1"/>
</dbReference>
<dbReference type="RefSeq" id="WP_200805910.1">
    <property type="nucleotide sequence ID" value="NZ_FWWT01000022.1"/>
</dbReference>
<dbReference type="InterPro" id="IPR022664">
    <property type="entry name" value="DapB_N_CS"/>
</dbReference>
<comment type="pathway">
    <text evidence="9 13">Amino-acid biosynthesis; L-lysine biosynthesis via DAP pathway; (S)-tetrahydrodipicolinate from L-aspartate: step 4/4.</text>
</comment>
<evidence type="ECO:0000256" key="2">
    <source>
        <dbReference type="ARBA" id="ARBA00022490"/>
    </source>
</evidence>
<gene>
    <name evidence="13" type="primary">dapB</name>
    <name evidence="16" type="ORF">SAMN00017405_0224</name>
</gene>
<keyword evidence="17" id="KW-1185">Reference proteome</keyword>
<evidence type="ECO:0000256" key="10">
    <source>
        <dbReference type="ARBA" id="ARBA00038983"/>
    </source>
</evidence>
<evidence type="ECO:0000256" key="1">
    <source>
        <dbReference type="ARBA" id="ARBA00006642"/>
    </source>
</evidence>
<keyword evidence="5 13" id="KW-0220">Diaminopimelate biosynthesis</keyword>
<dbReference type="PIRSF" id="PIRSF000161">
    <property type="entry name" value="DHPR"/>
    <property type="match status" value="1"/>
</dbReference>
<organism evidence="16 17">
    <name type="scientific">Desulfonispora thiosulfatigenes DSM 11270</name>
    <dbReference type="NCBI Taxonomy" id="656914"/>
    <lineage>
        <taxon>Bacteria</taxon>
        <taxon>Bacillati</taxon>
        <taxon>Bacillota</taxon>
        <taxon>Clostridia</taxon>
        <taxon>Eubacteriales</taxon>
        <taxon>Peptococcaceae</taxon>
        <taxon>Desulfonispora</taxon>
    </lineage>
</organism>
<evidence type="ECO:0000256" key="13">
    <source>
        <dbReference type="HAMAP-Rule" id="MF_00102"/>
    </source>
</evidence>
<protein>
    <recommendedName>
        <fullName evidence="10 13">4-hydroxy-tetrahydrodipicolinate reductase</fullName>
        <shortName evidence="13">HTPA reductase</shortName>
        <ecNumber evidence="10 13">1.17.1.8</ecNumber>
    </recommendedName>
</protein>
<comment type="subunit">
    <text evidence="13">Homotetramer.</text>
</comment>
<evidence type="ECO:0000313" key="17">
    <source>
        <dbReference type="Proteomes" id="UP000192731"/>
    </source>
</evidence>
<dbReference type="FunFam" id="3.30.360.10:FF:000009">
    <property type="entry name" value="4-hydroxy-tetrahydrodipicolinate reductase"/>
    <property type="match status" value="1"/>
</dbReference>
<evidence type="ECO:0000256" key="7">
    <source>
        <dbReference type="ARBA" id="ARBA00023027"/>
    </source>
</evidence>
<feature type="domain" description="Dihydrodipicolinate reductase C-terminal" evidence="15">
    <location>
        <begin position="131"/>
        <end position="265"/>
    </location>
</feature>
<comment type="caution">
    <text evidence="13">Was originally thought to be a dihydrodipicolinate reductase (DHDPR), catalyzing the conversion of dihydrodipicolinate to tetrahydrodipicolinate. However, it was shown in E.coli that the substrate of the enzymatic reaction is not dihydrodipicolinate (DHDP) but in fact (2S,4S)-4-hydroxy-2,3,4,5-tetrahydrodipicolinic acid (HTPA), the product released by the DapA-catalyzed reaction.</text>
</comment>
<dbReference type="SUPFAM" id="SSF51735">
    <property type="entry name" value="NAD(P)-binding Rossmann-fold domains"/>
    <property type="match status" value="1"/>
</dbReference>
<dbReference type="HAMAP" id="MF_00102">
    <property type="entry name" value="DapB"/>
    <property type="match status" value="1"/>
</dbReference>
<name>A0A1W1VMC5_DESTI</name>
<feature type="binding site" evidence="13">
    <location>
        <begin position="99"/>
        <end position="101"/>
    </location>
    <ligand>
        <name>NAD(+)</name>
        <dbReference type="ChEBI" id="CHEBI:57540"/>
    </ligand>
</feature>
<comment type="similarity">
    <text evidence="1 13">Belongs to the DapB family.</text>
</comment>
<dbReference type="GO" id="GO:0019877">
    <property type="term" value="P:diaminopimelate biosynthetic process"/>
    <property type="evidence" value="ECO:0007669"/>
    <property type="project" value="UniProtKB-UniRule"/>
</dbReference>
<dbReference type="GO" id="GO:0005829">
    <property type="term" value="C:cytosol"/>
    <property type="evidence" value="ECO:0007669"/>
    <property type="project" value="TreeGrafter"/>
</dbReference>
<dbReference type="InterPro" id="IPR022663">
    <property type="entry name" value="DapB_C"/>
</dbReference>
<evidence type="ECO:0000256" key="8">
    <source>
        <dbReference type="ARBA" id="ARBA00023154"/>
    </source>
</evidence>
<dbReference type="NCBIfam" id="TIGR00036">
    <property type="entry name" value="dapB"/>
    <property type="match status" value="1"/>
</dbReference>
<dbReference type="GO" id="GO:0016726">
    <property type="term" value="F:oxidoreductase activity, acting on CH or CH2 groups, NAD or NADP as acceptor"/>
    <property type="evidence" value="ECO:0007669"/>
    <property type="project" value="UniProtKB-UniRule"/>
</dbReference>
<comment type="function">
    <text evidence="13">Catalyzes the conversion of 4-hydroxy-tetrahydrodipicolinate (HTPA) to tetrahydrodipicolinate.</text>
</comment>
<dbReference type="GO" id="GO:0051287">
    <property type="term" value="F:NAD binding"/>
    <property type="evidence" value="ECO:0007669"/>
    <property type="project" value="UniProtKB-UniRule"/>
</dbReference>
<dbReference type="EMBL" id="FWWT01000022">
    <property type="protein sequence ID" value="SMB94507.1"/>
    <property type="molecule type" value="Genomic_DNA"/>
</dbReference>
<dbReference type="CDD" id="cd02274">
    <property type="entry name" value="DHDPR_N"/>
    <property type="match status" value="1"/>
</dbReference>
<dbReference type="InterPro" id="IPR000846">
    <property type="entry name" value="DapB_N"/>
</dbReference>
<evidence type="ECO:0000256" key="4">
    <source>
        <dbReference type="ARBA" id="ARBA00022857"/>
    </source>
</evidence>
<dbReference type="UniPathway" id="UPA00034">
    <property type="reaction ID" value="UER00018"/>
</dbReference>
<evidence type="ECO:0000256" key="9">
    <source>
        <dbReference type="ARBA" id="ARBA00037922"/>
    </source>
</evidence>
<dbReference type="PANTHER" id="PTHR20836">
    <property type="entry name" value="DIHYDRODIPICOLINATE REDUCTASE"/>
    <property type="match status" value="1"/>
</dbReference>
<dbReference type="Proteomes" id="UP000192731">
    <property type="component" value="Unassembled WGS sequence"/>
</dbReference>
<evidence type="ECO:0000313" key="16">
    <source>
        <dbReference type="EMBL" id="SMB94507.1"/>
    </source>
</evidence>
<dbReference type="GO" id="GO:0008839">
    <property type="term" value="F:4-hydroxy-tetrahydrodipicolinate reductase"/>
    <property type="evidence" value="ECO:0007669"/>
    <property type="project" value="UniProtKB-UniRule"/>
</dbReference>
<proteinExistence type="inferred from homology"/>
<keyword evidence="6 13" id="KW-0560">Oxidoreductase</keyword>
<dbReference type="GO" id="GO:0050661">
    <property type="term" value="F:NADP binding"/>
    <property type="evidence" value="ECO:0007669"/>
    <property type="project" value="UniProtKB-UniRule"/>
</dbReference>
<evidence type="ECO:0000256" key="3">
    <source>
        <dbReference type="ARBA" id="ARBA00022605"/>
    </source>
</evidence>
<dbReference type="Gene3D" id="3.40.50.720">
    <property type="entry name" value="NAD(P)-binding Rossmann-like Domain"/>
    <property type="match status" value="1"/>
</dbReference>
<feature type="binding site" evidence="13">
    <location>
        <begin position="125"/>
        <end position="128"/>
    </location>
    <ligand>
        <name>NAD(+)</name>
        <dbReference type="ChEBI" id="CHEBI:57540"/>
    </ligand>
</feature>
<dbReference type="PROSITE" id="PS01298">
    <property type="entry name" value="DAPB"/>
    <property type="match status" value="1"/>
</dbReference>
<evidence type="ECO:0000259" key="15">
    <source>
        <dbReference type="Pfam" id="PF05173"/>
    </source>
</evidence>
<evidence type="ECO:0000256" key="5">
    <source>
        <dbReference type="ARBA" id="ARBA00022915"/>
    </source>
</evidence>
<dbReference type="EC" id="1.17.1.8" evidence="10 13"/>
<sequence>MSIIKVAVMGACGKMGRFISTGVVNDPELELVAAFDVINEGMNLGALIGISNIDVTIDTDLTKMLNEKKIDVIIDFTNAKALMKNISEIIEKKISVVIGTTGLNEDDINKINQLAMNNSSGVFLAPNFAIGAVLMMKYAQDAAKYFPHVEIIELHHNQKLDAPSGTAIKTLEQIAKVRRPFTQGAEDEFEKIEGSRGGDYEGIRIHSVRLPGYVAHQEVIFGGLGQTLTLRHDSISRESFIPGVMLAVKKVRTWQGLVYGLENILE</sequence>
<keyword evidence="8 13" id="KW-0457">Lysine biosynthesis</keyword>
<feature type="binding site" evidence="13">
    <location>
        <begin position="10"/>
        <end position="15"/>
    </location>
    <ligand>
        <name>NAD(+)</name>
        <dbReference type="ChEBI" id="CHEBI:57540"/>
    </ligand>
</feature>
<dbReference type="STRING" id="656914.SAMN00017405_0224"/>
<feature type="binding site" evidence="13">
    <location>
        <begin position="165"/>
        <end position="166"/>
    </location>
    <ligand>
        <name>(S)-2,3,4,5-tetrahydrodipicolinate</name>
        <dbReference type="ChEBI" id="CHEBI:16845"/>
    </ligand>
</feature>
<evidence type="ECO:0000256" key="6">
    <source>
        <dbReference type="ARBA" id="ARBA00023002"/>
    </source>
</evidence>
<dbReference type="InterPro" id="IPR036291">
    <property type="entry name" value="NAD(P)-bd_dom_sf"/>
</dbReference>
<dbReference type="InterPro" id="IPR023940">
    <property type="entry name" value="DHDPR_bac"/>
</dbReference>
<evidence type="ECO:0000259" key="14">
    <source>
        <dbReference type="Pfam" id="PF01113"/>
    </source>
</evidence>
<dbReference type="Pfam" id="PF05173">
    <property type="entry name" value="DapB_C"/>
    <property type="match status" value="1"/>
</dbReference>
<dbReference type="Pfam" id="PF01113">
    <property type="entry name" value="DapB_N"/>
    <property type="match status" value="1"/>
</dbReference>
<feature type="binding site" evidence="13">
    <location>
        <position position="36"/>
    </location>
    <ligand>
        <name>NAD(+)</name>
        <dbReference type="ChEBI" id="CHEBI:57540"/>
    </ligand>
</feature>
<keyword evidence="7 13" id="KW-0520">NAD</keyword>
<comment type="subcellular location">
    <subcellularLocation>
        <location evidence="13">Cytoplasm</location>
    </subcellularLocation>
</comment>
<keyword evidence="3 13" id="KW-0028">Amino-acid biosynthesis</keyword>
<dbReference type="SUPFAM" id="SSF55347">
    <property type="entry name" value="Glyceraldehyde-3-phosphate dehydrogenase-like, C-terminal domain"/>
    <property type="match status" value="1"/>
</dbReference>
<evidence type="ECO:0000256" key="12">
    <source>
        <dbReference type="ARBA" id="ARBA00049396"/>
    </source>
</evidence>
<keyword evidence="4 13" id="KW-0521">NADP</keyword>
<feature type="domain" description="Dihydrodipicolinate reductase N-terminal" evidence="14">
    <location>
        <begin position="4"/>
        <end position="128"/>
    </location>
</feature>